<dbReference type="Pfam" id="PF00067">
    <property type="entry name" value="p450"/>
    <property type="match status" value="1"/>
</dbReference>
<dbReference type="InterPro" id="IPR052306">
    <property type="entry name" value="CYP450_71D"/>
</dbReference>
<gene>
    <name evidence="8" type="ORF">RDI58_019440</name>
</gene>
<evidence type="ECO:0000256" key="6">
    <source>
        <dbReference type="ARBA" id="ARBA00023033"/>
    </source>
</evidence>
<dbReference type="PANTHER" id="PTHR47953">
    <property type="entry name" value="OS08G0105600 PROTEIN"/>
    <property type="match status" value="1"/>
</dbReference>
<evidence type="ECO:0000313" key="8">
    <source>
        <dbReference type="EMBL" id="KAK6781644.1"/>
    </source>
</evidence>
<keyword evidence="3 7" id="KW-0479">Metal-binding</keyword>
<dbReference type="EMBL" id="JBANQN010000008">
    <property type="protein sequence ID" value="KAK6781644.1"/>
    <property type="molecule type" value="Genomic_DNA"/>
</dbReference>
<keyword evidence="4 7" id="KW-0560">Oxidoreductase</keyword>
<dbReference type="GO" id="GO:0005506">
    <property type="term" value="F:iron ion binding"/>
    <property type="evidence" value="ECO:0007669"/>
    <property type="project" value="InterPro"/>
</dbReference>
<dbReference type="AlphaFoldDB" id="A0AAN8Y6Z7"/>
<name>A0AAN8Y6Z7_SOLBU</name>
<evidence type="ECO:0000256" key="4">
    <source>
        <dbReference type="ARBA" id="ARBA00023002"/>
    </source>
</evidence>
<dbReference type="Proteomes" id="UP001371456">
    <property type="component" value="Unassembled WGS sequence"/>
</dbReference>
<dbReference type="SUPFAM" id="SSF48264">
    <property type="entry name" value="Cytochrome P450"/>
    <property type="match status" value="1"/>
</dbReference>
<dbReference type="Gene3D" id="1.10.630.10">
    <property type="entry name" value="Cytochrome P450"/>
    <property type="match status" value="1"/>
</dbReference>
<keyword evidence="5 7" id="KW-0408">Iron</keyword>
<evidence type="ECO:0008006" key="10">
    <source>
        <dbReference type="Google" id="ProtNLM"/>
    </source>
</evidence>
<comment type="similarity">
    <text evidence="1 7">Belongs to the cytochrome P450 family.</text>
</comment>
<proteinExistence type="inferred from homology"/>
<evidence type="ECO:0000256" key="1">
    <source>
        <dbReference type="ARBA" id="ARBA00010617"/>
    </source>
</evidence>
<dbReference type="InterPro" id="IPR001128">
    <property type="entry name" value="Cyt_P450"/>
</dbReference>
<keyword evidence="9" id="KW-1185">Reference proteome</keyword>
<evidence type="ECO:0000256" key="5">
    <source>
        <dbReference type="ARBA" id="ARBA00023004"/>
    </source>
</evidence>
<sequence length="86" mass="9796">MIKGSSNVPMEFLGFGFGKRVCLGMLFATASSELILARLLYHFDWKLPNGMNPEDLDMTEGFGAAAIRKTTWVWLLHHMTNKIWSF</sequence>
<accession>A0AAN8Y6Z7</accession>
<reference evidence="8 9" key="1">
    <citation type="submission" date="2024-02" db="EMBL/GenBank/DDBJ databases">
        <title>de novo genome assembly of Solanum bulbocastanum strain 11H21.</title>
        <authorList>
            <person name="Hosaka A.J."/>
        </authorList>
    </citation>
    <scope>NUCLEOTIDE SEQUENCE [LARGE SCALE GENOMIC DNA]</scope>
    <source>
        <tissue evidence="8">Young leaves</tissue>
    </source>
</reference>
<evidence type="ECO:0000313" key="9">
    <source>
        <dbReference type="Proteomes" id="UP001371456"/>
    </source>
</evidence>
<evidence type="ECO:0000256" key="3">
    <source>
        <dbReference type="ARBA" id="ARBA00022723"/>
    </source>
</evidence>
<protein>
    <recommendedName>
        <fullName evidence="10">Cytochrome P450</fullName>
    </recommendedName>
</protein>
<keyword evidence="6 7" id="KW-0503">Monooxygenase</keyword>
<dbReference type="InterPro" id="IPR036396">
    <property type="entry name" value="Cyt_P450_sf"/>
</dbReference>
<evidence type="ECO:0000256" key="2">
    <source>
        <dbReference type="ARBA" id="ARBA00022617"/>
    </source>
</evidence>
<organism evidence="8 9">
    <name type="scientific">Solanum bulbocastanum</name>
    <name type="common">Wild potato</name>
    <dbReference type="NCBI Taxonomy" id="147425"/>
    <lineage>
        <taxon>Eukaryota</taxon>
        <taxon>Viridiplantae</taxon>
        <taxon>Streptophyta</taxon>
        <taxon>Embryophyta</taxon>
        <taxon>Tracheophyta</taxon>
        <taxon>Spermatophyta</taxon>
        <taxon>Magnoliopsida</taxon>
        <taxon>eudicotyledons</taxon>
        <taxon>Gunneridae</taxon>
        <taxon>Pentapetalae</taxon>
        <taxon>asterids</taxon>
        <taxon>lamiids</taxon>
        <taxon>Solanales</taxon>
        <taxon>Solanaceae</taxon>
        <taxon>Solanoideae</taxon>
        <taxon>Solaneae</taxon>
        <taxon>Solanum</taxon>
    </lineage>
</organism>
<keyword evidence="2 7" id="KW-0349">Heme</keyword>
<dbReference type="InterPro" id="IPR017972">
    <property type="entry name" value="Cyt_P450_CS"/>
</dbReference>
<dbReference type="GO" id="GO:0004497">
    <property type="term" value="F:monooxygenase activity"/>
    <property type="evidence" value="ECO:0007669"/>
    <property type="project" value="UniProtKB-KW"/>
</dbReference>
<comment type="caution">
    <text evidence="8">The sequence shown here is derived from an EMBL/GenBank/DDBJ whole genome shotgun (WGS) entry which is preliminary data.</text>
</comment>
<dbReference type="PANTHER" id="PTHR47953:SF5">
    <property type="entry name" value="CYTOCHROME P450 71AV8-LIKE"/>
    <property type="match status" value="1"/>
</dbReference>
<dbReference type="GO" id="GO:0020037">
    <property type="term" value="F:heme binding"/>
    <property type="evidence" value="ECO:0007669"/>
    <property type="project" value="InterPro"/>
</dbReference>
<evidence type="ECO:0000256" key="7">
    <source>
        <dbReference type="RuleBase" id="RU000461"/>
    </source>
</evidence>
<dbReference type="PROSITE" id="PS00086">
    <property type="entry name" value="CYTOCHROME_P450"/>
    <property type="match status" value="1"/>
</dbReference>
<dbReference type="GO" id="GO:0016705">
    <property type="term" value="F:oxidoreductase activity, acting on paired donors, with incorporation or reduction of molecular oxygen"/>
    <property type="evidence" value="ECO:0007669"/>
    <property type="project" value="InterPro"/>
</dbReference>